<keyword evidence="2" id="KW-1185">Reference proteome</keyword>
<name>A0A1S3I5I8_LINAN</name>
<gene>
    <name evidence="3" type="primary">LOC106161210</name>
</gene>
<dbReference type="Proteomes" id="UP000085678">
    <property type="component" value="Unplaced"/>
</dbReference>
<dbReference type="GeneID" id="106161210"/>
<evidence type="ECO:0000313" key="3">
    <source>
        <dbReference type="RefSeq" id="XP_013393545.1"/>
    </source>
</evidence>
<sequence length="172" mass="20101">MPNRRNQRGTFKNTDKHPARRHDSPQDDSISQVVLYDKNSTRKTGDPYSYSESYQDSSVTVPDERWLAGRKREKYRGGDHRPLERPLITGATSDDLDSSNSYSYESSRDRGRQVKVVTSPGRKTEIPMAKMRQKHERHKDYHRRLTESALAQHRNKHGYPSGRYPRNDAYNH</sequence>
<protein>
    <submittedName>
        <fullName evidence="3">Uncharacterized protein LOC106161210</fullName>
    </submittedName>
</protein>
<feature type="compositionally biased region" description="Basic residues" evidence="1">
    <location>
        <begin position="131"/>
        <end position="142"/>
    </location>
</feature>
<organism evidence="2 3">
    <name type="scientific">Lingula anatina</name>
    <name type="common">Brachiopod</name>
    <name type="synonym">Lingula unguis</name>
    <dbReference type="NCBI Taxonomy" id="7574"/>
    <lineage>
        <taxon>Eukaryota</taxon>
        <taxon>Metazoa</taxon>
        <taxon>Spiralia</taxon>
        <taxon>Lophotrochozoa</taxon>
        <taxon>Brachiopoda</taxon>
        <taxon>Linguliformea</taxon>
        <taxon>Lingulata</taxon>
        <taxon>Lingulida</taxon>
        <taxon>Linguloidea</taxon>
        <taxon>Lingulidae</taxon>
        <taxon>Lingula</taxon>
    </lineage>
</organism>
<feature type="compositionally biased region" description="Polar residues" evidence="1">
    <location>
        <begin position="50"/>
        <end position="60"/>
    </location>
</feature>
<dbReference type="KEGG" id="lak:106161210"/>
<proteinExistence type="predicted"/>
<accession>A0A1S3I5I8</accession>
<feature type="compositionally biased region" description="Basic and acidic residues" evidence="1">
    <location>
        <begin position="13"/>
        <end position="25"/>
    </location>
</feature>
<evidence type="ECO:0000256" key="1">
    <source>
        <dbReference type="SAM" id="MobiDB-lite"/>
    </source>
</evidence>
<evidence type="ECO:0000313" key="2">
    <source>
        <dbReference type="Proteomes" id="UP000085678"/>
    </source>
</evidence>
<dbReference type="RefSeq" id="XP_013393545.1">
    <property type="nucleotide sequence ID" value="XM_013538091.1"/>
</dbReference>
<dbReference type="InParanoid" id="A0A1S3I5I8"/>
<dbReference type="AlphaFoldDB" id="A0A1S3I5I8"/>
<feature type="region of interest" description="Disordered" evidence="1">
    <location>
        <begin position="1"/>
        <end position="172"/>
    </location>
</feature>
<feature type="compositionally biased region" description="Basic and acidic residues" evidence="1">
    <location>
        <begin position="75"/>
        <end position="84"/>
    </location>
</feature>
<reference evidence="3" key="1">
    <citation type="submission" date="2025-08" db="UniProtKB">
        <authorList>
            <consortium name="RefSeq"/>
        </authorList>
    </citation>
    <scope>IDENTIFICATION</scope>
    <source>
        <tissue evidence="3">Gonads</tissue>
    </source>
</reference>